<organism evidence="1">
    <name type="scientific">Myoviridae sp. ct5Tq8</name>
    <dbReference type="NCBI Taxonomy" id="2826612"/>
    <lineage>
        <taxon>Viruses</taxon>
        <taxon>Duplodnaviria</taxon>
        <taxon>Heunggongvirae</taxon>
        <taxon>Uroviricota</taxon>
        <taxon>Caudoviricetes</taxon>
    </lineage>
</organism>
<dbReference type="EMBL" id="BK015138">
    <property type="protein sequence ID" value="DAD92534.1"/>
    <property type="molecule type" value="Genomic_DNA"/>
</dbReference>
<evidence type="ECO:0000313" key="1">
    <source>
        <dbReference type="EMBL" id="DAD92534.1"/>
    </source>
</evidence>
<name>A0A8S5NCV2_9CAUD</name>
<protein>
    <submittedName>
        <fullName evidence="1">Toxin VapC6 domain, ZN ribbon domain</fullName>
    </submittedName>
</protein>
<reference evidence="1" key="1">
    <citation type="journal article" date="2021" name="Proc. Natl. Acad. Sci. U.S.A.">
        <title>A Catalog of Tens of Thousands of Viruses from Human Metagenomes Reveals Hidden Associations with Chronic Diseases.</title>
        <authorList>
            <person name="Tisza M.J."/>
            <person name="Buck C.B."/>
        </authorList>
    </citation>
    <scope>NUCLEOTIDE SEQUENCE</scope>
    <source>
        <strain evidence="1">Ct5Tq8</strain>
    </source>
</reference>
<accession>A0A8S5NCV2</accession>
<sequence length="108" mass="12427">MVRITEKSKTGLWHLRGVSWEQLRTGHKITKTVSEKIYGALCKLKDYEDSGMNPDQAAEAAEKNTPTEPKEMLDWNGITAYECENCGCDVFETQNYCPYCGQRLKWEE</sequence>
<proteinExistence type="predicted"/>